<feature type="domain" description="HTH lysR-type" evidence="5">
    <location>
        <begin position="10"/>
        <end position="67"/>
    </location>
</feature>
<dbReference type="SUPFAM" id="SSF53850">
    <property type="entry name" value="Periplasmic binding protein-like II"/>
    <property type="match status" value="1"/>
</dbReference>
<dbReference type="InterPro" id="IPR036390">
    <property type="entry name" value="WH_DNA-bd_sf"/>
</dbReference>
<evidence type="ECO:0000256" key="1">
    <source>
        <dbReference type="ARBA" id="ARBA00009437"/>
    </source>
</evidence>
<dbReference type="PANTHER" id="PTHR30537:SF71">
    <property type="entry name" value="TRANSCRIPTIONAL REGULATORY PROTEIN"/>
    <property type="match status" value="1"/>
</dbReference>
<dbReference type="Pfam" id="PF03466">
    <property type="entry name" value="LysR_substrate"/>
    <property type="match status" value="1"/>
</dbReference>
<reference evidence="8 11" key="3">
    <citation type="submission" date="2019-12" db="EMBL/GenBank/DDBJ databases">
        <title>Functional and genomic insights into the Sphingobium yanoikuyae YC-JY1, a bacterium efficiently degrading bisphenol A.</title>
        <authorList>
            <person name="Jia Y."/>
            <person name="Li X."/>
            <person name="Wang J."/>
            <person name="Eltoukhy A."/>
            <person name="Lamraoui I."/>
            <person name="Yan Y."/>
        </authorList>
    </citation>
    <scope>NUCLEOTIDE SEQUENCE [LARGE SCALE GENOMIC DNA]</scope>
    <source>
        <strain evidence="8 11">YC-JY1</strain>
    </source>
</reference>
<dbReference type="GO" id="GO:0043565">
    <property type="term" value="F:sequence-specific DNA binding"/>
    <property type="evidence" value="ECO:0007669"/>
    <property type="project" value="TreeGrafter"/>
</dbReference>
<keyword evidence="3" id="KW-0238">DNA-binding</keyword>
<evidence type="ECO:0000256" key="2">
    <source>
        <dbReference type="ARBA" id="ARBA00023015"/>
    </source>
</evidence>
<dbReference type="EMBL" id="LSTR01000033">
    <property type="protein sequence ID" value="OAH43818.1"/>
    <property type="molecule type" value="Genomic_DNA"/>
</dbReference>
<gene>
    <name evidence="7" type="ORF">AX777_18585</name>
    <name evidence="6" type="ORF">EBF16_14385</name>
    <name evidence="8" type="ORF">GS397_13305</name>
</gene>
<dbReference type="Gene3D" id="1.10.10.10">
    <property type="entry name" value="Winged helix-like DNA-binding domain superfamily/Winged helix DNA-binding domain"/>
    <property type="match status" value="1"/>
</dbReference>
<dbReference type="EMBL" id="CP047218">
    <property type="protein sequence ID" value="QHD67918.1"/>
    <property type="molecule type" value="Genomic_DNA"/>
</dbReference>
<dbReference type="InterPro" id="IPR005119">
    <property type="entry name" value="LysR_subst-bd"/>
</dbReference>
<evidence type="ECO:0000313" key="6">
    <source>
        <dbReference type="EMBL" id="AYO77961.1"/>
    </source>
</evidence>
<evidence type="ECO:0000256" key="3">
    <source>
        <dbReference type="ARBA" id="ARBA00023125"/>
    </source>
</evidence>
<sequence>MDEKIPFHADRARALETFATVVAEGSFSAAGRLLGLTPSAVSRAVDRIEDRLGVRLLLRSTRALTLTAEGQAYLASARRILADLDEAEQTIADRGAPRGRLRVSAAHSHGRLCIVPLLGEFAQLYPHILVDISLSDRLVDIAGGQADVAIRFGPLADSPLTARKLGENGRVIVASPAYLARHGTPVVPEDLHDHNCLNFNFRRAEPVWPFRKDGRDYALSVRGTIEANNGETLGQLAADGVGITRVGRFSVQPELASGDLVPLLEDYNPGDIETIHAVFLGGTNVPARLRVFVDFLAERLTRPASAA</sequence>
<dbReference type="Proteomes" id="UP000280708">
    <property type="component" value="Chromosome"/>
</dbReference>
<evidence type="ECO:0000259" key="5">
    <source>
        <dbReference type="PROSITE" id="PS50931"/>
    </source>
</evidence>
<dbReference type="RefSeq" id="WP_017499799.1">
    <property type="nucleotide sequence ID" value="NZ_CAIGKD010000023.1"/>
</dbReference>
<evidence type="ECO:0000313" key="10">
    <source>
        <dbReference type="Proteomes" id="UP000280708"/>
    </source>
</evidence>
<accession>A0A085JZX2</accession>
<evidence type="ECO:0000313" key="7">
    <source>
        <dbReference type="EMBL" id="OAH43818.1"/>
    </source>
</evidence>
<dbReference type="InterPro" id="IPR036388">
    <property type="entry name" value="WH-like_DNA-bd_sf"/>
</dbReference>
<keyword evidence="2" id="KW-0805">Transcription regulation</keyword>
<name>A0A085JZX2_SPHYA</name>
<dbReference type="AlphaFoldDB" id="A0A085JZX2"/>
<keyword evidence="4" id="KW-0804">Transcription</keyword>
<proteinExistence type="inferred from homology"/>
<dbReference type="Gene3D" id="3.40.190.290">
    <property type="match status" value="1"/>
</dbReference>
<dbReference type="Proteomes" id="UP000077262">
    <property type="component" value="Unassembled WGS sequence"/>
</dbReference>
<dbReference type="PANTHER" id="PTHR30537">
    <property type="entry name" value="HTH-TYPE TRANSCRIPTIONAL REGULATOR"/>
    <property type="match status" value="1"/>
</dbReference>
<comment type="similarity">
    <text evidence="1">Belongs to the LysR transcriptional regulatory family.</text>
</comment>
<organism evidence="7 9">
    <name type="scientific">Sphingobium yanoikuyae</name>
    <name type="common">Sphingomonas yanoikuyae</name>
    <dbReference type="NCBI Taxonomy" id="13690"/>
    <lineage>
        <taxon>Bacteria</taxon>
        <taxon>Pseudomonadati</taxon>
        <taxon>Pseudomonadota</taxon>
        <taxon>Alphaproteobacteria</taxon>
        <taxon>Sphingomonadales</taxon>
        <taxon>Sphingomonadaceae</taxon>
        <taxon>Sphingobium</taxon>
    </lineage>
</organism>
<reference evidence="7 9" key="1">
    <citation type="submission" date="2016-02" db="EMBL/GenBank/DDBJ databases">
        <authorList>
            <person name="Wen L."/>
            <person name="He K."/>
            <person name="Yang H."/>
        </authorList>
    </citation>
    <scope>NUCLEOTIDE SEQUENCE [LARGE SCALE GENOMIC DNA]</scope>
    <source>
        <strain evidence="7 9">CD09_2</strain>
    </source>
</reference>
<dbReference type="InterPro" id="IPR000847">
    <property type="entry name" value="LysR_HTH_N"/>
</dbReference>
<reference evidence="6 10" key="2">
    <citation type="submission" date="2018-10" db="EMBL/GenBank/DDBJ databases">
        <title>Characterization and genome analysis of a novel bacterium Sphingobium yanoikuyae SJTF8 capable of degrading PAHs.</title>
        <authorList>
            <person name="Yin C."/>
            <person name="Xiong W."/>
            <person name="Liang R."/>
        </authorList>
    </citation>
    <scope>NUCLEOTIDE SEQUENCE [LARGE SCALE GENOMIC DNA]</scope>
    <source>
        <strain evidence="6 10">SJTF8</strain>
    </source>
</reference>
<dbReference type="GO" id="GO:0003700">
    <property type="term" value="F:DNA-binding transcription factor activity"/>
    <property type="evidence" value="ECO:0007669"/>
    <property type="project" value="InterPro"/>
</dbReference>
<dbReference type="PATRIC" id="fig|13690.11.peg.4620"/>
<protein>
    <submittedName>
        <fullName evidence="7">LysR family transcriptional regulator</fullName>
    </submittedName>
</protein>
<dbReference type="PROSITE" id="PS50931">
    <property type="entry name" value="HTH_LYSR"/>
    <property type="match status" value="1"/>
</dbReference>
<evidence type="ECO:0000313" key="8">
    <source>
        <dbReference type="EMBL" id="QHD67918.1"/>
    </source>
</evidence>
<dbReference type="OrthoDB" id="9786526at2"/>
<evidence type="ECO:0000313" key="9">
    <source>
        <dbReference type="Proteomes" id="UP000077262"/>
    </source>
</evidence>
<dbReference type="FunFam" id="3.40.190.290:FF:000001">
    <property type="entry name" value="Transcriptional regulator, LysR family"/>
    <property type="match status" value="1"/>
</dbReference>
<evidence type="ECO:0000313" key="11">
    <source>
        <dbReference type="Proteomes" id="UP000464086"/>
    </source>
</evidence>
<dbReference type="SUPFAM" id="SSF46785">
    <property type="entry name" value="Winged helix' DNA-binding domain"/>
    <property type="match status" value="1"/>
</dbReference>
<dbReference type="EMBL" id="CP033230">
    <property type="protein sequence ID" value="AYO77961.1"/>
    <property type="molecule type" value="Genomic_DNA"/>
</dbReference>
<dbReference type="Pfam" id="PF00126">
    <property type="entry name" value="HTH_1"/>
    <property type="match status" value="1"/>
</dbReference>
<dbReference type="Proteomes" id="UP000464086">
    <property type="component" value="Chromosome"/>
</dbReference>
<dbReference type="InterPro" id="IPR058163">
    <property type="entry name" value="LysR-type_TF_proteobact-type"/>
</dbReference>
<evidence type="ECO:0000256" key="4">
    <source>
        <dbReference type="ARBA" id="ARBA00023163"/>
    </source>
</evidence>
<dbReference type="GO" id="GO:0006351">
    <property type="term" value="P:DNA-templated transcription"/>
    <property type="evidence" value="ECO:0007669"/>
    <property type="project" value="TreeGrafter"/>
</dbReference>
<dbReference type="FunFam" id="1.10.10.10:FF:000001">
    <property type="entry name" value="LysR family transcriptional regulator"/>
    <property type="match status" value="1"/>
</dbReference>